<feature type="compositionally biased region" description="Polar residues" evidence="1">
    <location>
        <begin position="37"/>
        <end position="46"/>
    </location>
</feature>
<reference evidence="3" key="1">
    <citation type="submission" date="2017-11" db="EMBL/GenBank/DDBJ databases">
        <authorList>
            <person name="Lima N.C."/>
            <person name="Parody-Merino A.M."/>
            <person name="Battley P.F."/>
            <person name="Fidler A.E."/>
            <person name="Prosdocimi F."/>
        </authorList>
    </citation>
    <scope>NUCLEOTIDE SEQUENCE [LARGE SCALE GENOMIC DNA]</scope>
</reference>
<organism evidence="2 3">
    <name type="scientific">Limosa lapponica baueri</name>
    <dbReference type="NCBI Taxonomy" id="1758121"/>
    <lineage>
        <taxon>Eukaryota</taxon>
        <taxon>Metazoa</taxon>
        <taxon>Chordata</taxon>
        <taxon>Craniata</taxon>
        <taxon>Vertebrata</taxon>
        <taxon>Euteleostomi</taxon>
        <taxon>Archelosauria</taxon>
        <taxon>Archosauria</taxon>
        <taxon>Dinosauria</taxon>
        <taxon>Saurischia</taxon>
        <taxon>Theropoda</taxon>
        <taxon>Coelurosauria</taxon>
        <taxon>Aves</taxon>
        <taxon>Neognathae</taxon>
        <taxon>Neoaves</taxon>
        <taxon>Charadriiformes</taxon>
        <taxon>Scolopacidae</taxon>
        <taxon>Limosa</taxon>
    </lineage>
</organism>
<dbReference type="Proteomes" id="UP000233556">
    <property type="component" value="Unassembled WGS sequence"/>
</dbReference>
<sequence length="125" mass="13787">MITKGTHVKANPFNLLRACLSSSNPEDHAEDMERFQSISTQQLQTKNLRKRHDEAGTDDLPEPLRALGQAHPHQDPQEVPLRSVRGRDAGHAGDTNAAPSEAKLSFGLGLKLVLVSQQEQDTFCH</sequence>
<feature type="region of interest" description="Disordered" evidence="1">
    <location>
        <begin position="37"/>
        <end position="101"/>
    </location>
</feature>
<dbReference type="AlphaFoldDB" id="A0A2I0TXQ3"/>
<dbReference type="EMBL" id="KZ506703">
    <property type="protein sequence ID" value="PKU38598.1"/>
    <property type="molecule type" value="Genomic_DNA"/>
</dbReference>
<reference evidence="3" key="2">
    <citation type="submission" date="2017-12" db="EMBL/GenBank/DDBJ databases">
        <title>Genome sequence of the Bar-tailed Godwit (Limosa lapponica baueri).</title>
        <authorList>
            <person name="Lima N.C.B."/>
            <person name="Parody-Merino A.M."/>
            <person name="Battley P.F."/>
            <person name="Fidler A.E."/>
            <person name="Prosdocimi F."/>
        </authorList>
    </citation>
    <scope>NUCLEOTIDE SEQUENCE [LARGE SCALE GENOMIC DNA]</scope>
</reference>
<keyword evidence="3" id="KW-1185">Reference proteome</keyword>
<evidence type="ECO:0000256" key="1">
    <source>
        <dbReference type="SAM" id="MobiDB-lite"/>
    </source>
</evidence>
<evidence type="ECO:0000313" key="2">
    <source>
        <dbReference type="EMBL" id="PKU38598.1"/>
    </source>
</evidence>
<protein>
    <submittedName>
        <fullName evidence="2">Uncharacterized protein</fullName>
    </submittedName>
</protein>
<dbReference type="OrthoDB" id="10664835at2759"/>
<name>A0A2I0TXQ3_LIMLA</name>
<accession>A0A2I0TXQ3</accession>
<evidence type="ECO:0000313" key="3">
    <source>
        <dbReference type="Proteomes" id="UP000233556"/>
    </source>
</evidence>
<gene>
    <name evidence="2" type="ORF">llap_11097</name>
</gene>
<proteinExistence type="predicted"/>